<feature type="compositionally biased region" description="Polar residues" evidence="1">
    <location>
        <begin position="247"/>
        <end position="267"/>
    </location>
</feature>
<gene>
    <name evidence="3" type="ORF">FA13DRAFT_1708652</name>
</gene>
<feature type="compositionally biased region" description="Basic and acidic residues" evidence="1">
    <location>
        <begin position="41"/>
        <end position="54"/>
    </location>
</feature>
<keyword evidence="4" id="KW-1185">Reference proteome</keyword>
<keyword evidence="2" id="KW-0812">Transmembrane</keyword>
<feature type="compositionally biased region" description="Polar residues" evidence="1">
    <location>
        <begin position="301"/>
        <end position="312"/>
    </location>
</feature>
<feature type="compositionally biased region" description="Basic and acidic residues" evidence="1">
    <location>
        <begin position="1"/>
        <end position="16"/>
    </location>
</feature>
<feature type="region of interest" description="Disordered" evidence="1">
    <location>
        <begin position="1"/>
        <end position="54"/>
    </location>
</feature>
<dbReference type="OrthoDB" id="3131442at2759"/>
<name>A0A4Y7TH74_COPMI</name>
<keyword evidence="2" id="KW-0472">Membrane</keyword>
<dbReference type="AlphaFoldDB" id="A0A4Y7TH74"/>
<feature type="transmembrane region" description="Helical" evidence="2">
    <location>
        <begin position="317"/>
        <end position="341"/>
    </location>
</feature>
<dbReference type="EMBL" id="QPFP01000013">
    <property type="protein sequence ID" value="TEB33314.1"/>
    <property type="molecule type" value="Genomic_DNA"/>
</dbReference>
<proteinExistence type="predicted"/>
<accession>A0A4Y7TH74</accession>
<feature type="transmembrane region" description="Helical" evidence="2">
    <location>
        <begin position="353"/>
        <end position="372"/>
    </location>
</feature>
<evidence type="ECO:0000313" key="3">
    <source>
        <dbReference type="EMBL" id="TEB33314.1"/>
    </source>
</evidence>
<comment type="caution">
    <text evidence="3">The sequence shown here is derived from an EMBL/GenBank/DDBJ whole genome shotgun (WGS) entry which is preliminary data.</text>
</comment>
<dbReference type="Proteomes" id="UP000298030">
    <property type="component" value="Unassembled WGS sequence"/>
</dbReference>
<feature type="compositionally biased region" description="Basic and acidic residues" evidence="1">
    <location>
        <begin position="227"/>
        <end position="236"/>
    </location>
</feature>
<evidence type="ECO:0000313" key="4">
    <source>
        <dbReference type="Proteomes" id="UP000298030"/>
    </source>
</evidence>
<protein>
    <submittedName>
        <fullName evidence="3">Uncharacterized protein</fullName>
    </submittedName>
</protein>
<evidence type="ECO:0000256" key="2">
    <source>
        <dbReference type="SAM" id="Phobius"/>
    </source>
</evidence>
<evidence type="ECO:0000256" key="1">
    <source>
        <dbReference type="SAM" id="MobiDB-lite"/>
    </source>
</evidence>
<sequence length="435" mass="48172">MSKRERPPRSDGRHSEQWTPPPAPAMSPIQRPLEGSIINDRSTHPESAPRPKNVMKDYRLDVPSPLSHVSSARGRAEMRGLDFVAPVAVKDLVGGGWDEIVFKQGPHVADKTQVLSKKEQRVVTRLIERGPKVLFVSLNKEDADEFYKAVPDGQKARIDVYPVNDDRSLVKWANTIEEYELVDTELSIIQTTQRWYHVAAQGFQGYPPSTPHLGPNANDVTGAFSDGRNEEPKGRSDPNSPYPANKINGSVDVTSTKSQPTGNSPSQDLGEPLPEFNDPQCNSASRESHPSLPAPGDDHQVNNSGNRPSTGHTMTRLRFVAGVIALSTISAALGGLVAWTILAYEPSNMTFDIRFFLVPFKLGVIWLFSQVARRTFLLARGLGAVVGYTKSTCQALCSSCTCYLLRSFELALEVMIRWLNQLHDRIVTYSNSQRR</sequence>
<feature type="region of interest" description="Disordered" evidence="1">
    <location>
        <begin position="207"/>
        <end position="312"/>
    </location>
</feature>
<organism evidence="3 4">
    <name type="scientific">Coprinellus micaceus</name>
    <name type="common">Glistening ink-cap mushroom</name>
    <name type="synonym">Coprinus micaceus</name>
    <dbReference type="NCBI Taxonomy" id="71717"/>
    <lineage>
        <taxon>Eukaryota</taxon>
        <taxon>Fungi</taxon>
        <taxon>Dikarya</taxon>
        <taxon>Basidiomycota</taxon>
        <taxon>Agaricomycotina</taxon>
        <taxon>Agaricomycetes</taxon>
        <taxon>Agaricomycetidae</taxon>
        <taxon>Agaricales</taxon>
        <taxon>Agaricineae</taxon>
        <taxon>Psathyrellaceae</taxon>
        <taxon>Coprinellus</taxon>
    </lineage>
</organism>
<keyword evidence="2" id="KW-1133">Transmembrane helix</keyword>
<reference evidence="3 4" key="1">
    <citation type="journal article" date="2019" name="Nat. Ecol. Evol.">
        <title>Megaphylogeny resolves global patterns of mushroom evolution.</title>
        <authorList>
            <person name="Varga T."/>
            <person name="Krizsan K."/>
            <person name="Foldi C."/>
            <person name="Dima B."/>
            <person name="Sanchez-Garcia M."/>
            <person name="Sanchez-Ramirez S."/>
            <person name="Szollosi G.J."/>
            <person name="Szarkandi J.G."/>
            <person name="Papp V."/>
            <person name="Albert L."/>
            <person name="Andreopoulos W."/>
            <person name="Angelini C."/>
            <person name="Antonin V."/>
            <person name="Barry K.W."/>
            <person name="Bougher N.L."/>
            <person name="Buchanan P."/>
            <person name="Buyck B."/>
            <person name="Bense V."/>
            <person name="Catcheside P."/>
            <person name="Chovatia M."/>
            <person name="Cooper J."/>
            <person name="Damon W."/>
            <person name="Desjardin D."/>
            <person name="Finy P."/>
            <person name="Geml J."/>
            <person name="Haridas S."/>
            <person name="Hughes K."/>
            <person name="Justo A."/>
            <person name="Karasinski D."/>
            <person name="Kautmanova I."/>
            <person name="Kiss B."/>
            <person name="Kocsube S."/>
            <person name="Kotiranta H."/>
            <person name="LaButti K.M."/>
            <person name="Lechner B.E."/>
            <person name="Liimatainen K."/>
            <person name="Lipzen A."/>
            <person name="Lukacs Z."/>
            <person name="Mihaltcheva S."/>
            <person name="Morgado L.N."/>
            <person name="Niskanen T."/>
            <person name="Noordeloos M.E."/>
            <person name="Ohm R.A."/>
            <person name="Ortiz-Santana B."/>
            <person name="Ovrebo C."/>
            <person name="Racz N."/>
            <person name="Riley R."/>
            <person name="Savchenko A."/>
            <person name="Shiryaev A."/>
            <person name="Soop K."/>
            <person name="Spirin V."/>
            <person name="Szebenyi C."/>
            <person name="Tomsovsky M."/>
            <person name="Tulloss R.E."/>
            <person name="Uehling J."/>
            <person name="Grigoriev I.V."/>
            <person name="Vagvolgyi C."/>
            <person name="Papp T."/>
            <person name="Martin F.M."/>
            <person name="Miettinen O."/>
            <person name="Hibbett D.S."/>
            <person name="Nagy L.G."/>
        </authorList>
    </citation>
    <scope>NUCLEOTIDE SEQUENCE [LARGE SCALE GENOMIC DNA]</scope>
    <source>
        <strain evidence="3 4">FP101781</strain>
    </source>
</reference>